<sequence length="111" mass="12624">MFYGVRMENNSDWKLRLRYGKDQTPYTHFTVLGDGTVVDNSHGFDCPVGPAFMAIKVWALDSDQACDMLNVIGEQVGFHVKGKAEIYNTEPEEPPKEKPFGYGINFTPYRK</sequence>
<evidence type="ECO:0000313" key="3">
    <source>
        <dbReference type="Proteomes" id="UP000008152"/>
    </source>
</evidence>
<dbReference type="EMBL" id="CP000790">
    <property type="protein sequence ID" value="ABU72958.1"/>
    <property type="molecule type" value="Genomic_DNA"/>
</dbReference>
<reference evidence="2 3" key="1">
    <citation type="submission" date="2007-08" db="EMBL/GenBank/DDBJ databases">
        <authorList>
            <consortium name="The Vibrio harveyi Genome Sequencing Project"/>
            <person name="Bassler B."/>
            <person name="Clifton S.W."/>
            <person name="Fulton L."/>
            <person name="Delehaunty K."/>
            <person name="Fronick C."/>
            <person name="Harrison M."/>
            <person name="Markivic C."/>
            <person name="Fulton R."/>
            <person name="Tin-Wollam A.-M."/>
            <person name="Shah N."/>
            <person name="Pepin K."/>
            <person name="Nash W."/>
            <person name="Thiruvilangam P."/>
            <person name="Bhonagiri V."/>
            <person name="Waters C."/>
            <person name="Tu K.C."/>
            <person name="Irgon J."/>
            <person name="Wilson R.K."/>
        </authorList>
    </citation>
    <scope>NUCLEOTIDE SEQUENCE [LARGE SCALE GENOMIC DNA]</scope>
    <source>
        <strain evidence="3">ATCC BAA-1116 / BB120</strain>
    </source>
</reference>
<accession>A7N231</accession>
<name>A7N231_VIBC1</name>
<dbReference type="Proteomes" id="UP000008152">
    <property type="component" value="Chromosome II"/>
</dbReference>
<evidence type="ECO:0000313" key="2">
    <source>
        <dbReference type="EMBL" id="ABU72958.1"/>
    </source>
</evidence>
<feature type="region of interest" description="Disordered" evidence="1">
    <location>
        <begin position="89"/>
        <end position="111"/>
    </location>
</feature>
<gene>
    <name evidence="2" type="ordered locus">VIBHAR_05051</name>
</gene>
<proteinExistence type="predicted"/>
<protein>
    <submittedName>
        <fullName evidence="2">Uncharacterized protein</fullName>
    </submittedName>
</protein>
<organism evidence="2 3">
    <name type="scientific">Vibrio campbellii (strain ATCC BAA-1116)</name>
    <dbReference type="NCBI Taxonomy" id="2902295"/>
    <lineage>
        <taxon>Bacteria</taxon>
        <taxon>Pseudomonadati</taxon>
        <taxon>Pseudomonadota</taxon>
        <taxon>Gammaproteobacteria</taxon>
        <taxon>Vibrionales</taxon>
        <taxon>Vibrionaceae</taxon>
        <taxon>Vibrio</taxon>
    </lineage>
</organism>
<evidence type="ECO:0000256" key="1">
    <source>
        <dbReference type="SAM" id="MobiDB-lite"/>
    </source>
</evidence>
<dbReference type="PATRIC" id="fig|338187.36.peg.3935"/>
<dbReference type="AlphaFoldDB" id="A7N231"/>
<dbReference type="KEGG" id="vha:VIBHAR_05051"/>